<evidence type="ECO:0000256" key="6">
    <source>
        <dbReference type="ARBA" id="ARBA00012438"/>
    </source>
</evidence>
<dbReference type="SMART" id="SM00387">
    <property type="entry name" value="HATPase_c"/>
    <property type="match status" value="1"/>
</dbReference>
<comment type="caution">
    <text evidence="17">The sequence shown here is derived from an EMBL/GenBank/DDBJ whole genome shotgun (WGS) entry which is preliminary data.</text>
</comment>
<keyword evidence="18" id="KW-1185">Reference proteome</keyword>
<accession>A0A6L4WX60</accession>
<keyword evidence="10" id="KW-0784">Thiamine biosynthesis</keyword>
<evidence type="ECO:0000256" key="13">
    <source>
        <dbReference type="ARBA" id="ARBA00048179"/>
    </source>
</evidence>
<keyword evidence="11" id="KW-0408">Iron</keyword>
<evidence type="ECO:0000256" key="10">
    <source>
        <dbReference type="ARBA" id="ARBA00022977"/>
    </source>
</evidence>
<dbReference type="PANTHER" id="PTHR31528:SF1">
    <property type="entry name" value="4-AMINO-5-HYDROXYMETHYL-2-METHYLPYRIMIDINE PHOSPHATE SYNTHASE THI11-RELATED"/>
    <property type="match status" value="1"/>
</dbReference>
<dbReference type="PRINTS" id="PR00344">
    <property type="entry name" value="BCTRLSENSOR"/>
</dbReference>
<dbReference type="SMART" id="SM00062">
    <property type="entry name" value="PBPb"/>
    <property type="match status" value="1"/>
</dbReference>
<dbReference type="RefSeq" id="WP_152190593.1">
    <property type="nucleotide sequence ID" value="NZ_WFKI01000005.1"/>
</dbReference>
<evidence type="ECO:0000256" key="12">
    <source>
        <dbReference type="ARBA" id="ARBA00033171"/>
    </source>
</evidence>
<reference evidence="18 19" key="1">
    <citation type="submission" date="2019-10" db="EMBL/GenBank/DDBJ databases">
        <title>Poseidonibacter ostreae sp. nov., isolated from the gut of the Ostrea denselamellosa.</title>
        <authorList>
            <person name="Choi A."/>
        </authorList>
    </citation>
    <scope>NUCLEOTIDE SEQUENCE [LARGE SCALE GENOMIC DNA]</scope>
    <source>
        <strain evidence="17 19">SJOD-M-33</strain>
        <strain evidence="16 18">SJOD-M-5</strain>
    </source>
</reference>
<dbReference type="Pfam" id="PF00497">
    <property type="entry name" value="SBP_bac_3"/>
    <property type="match status" value="1"/>
</dbReference>
<dbReference type="InterPro" id="IPR001638">
    <property type="entry name" value="Solute-binding_3/MltF_N"/>
</dbReference>
<dbReference type="InterPro" id="IPR003594">
    <property type="entry name" value="HATPase_dom"/>
</dbReference>
<evidence type="ECO:0000256" key="7">
    <source>
        <dbReference type="ARBA" id="ARBA00022679"/>
    </source>
</evidence>
<evidence type="ECO:0000259" key="15">
    <source>
        <dbReference type="PROSITE" id="PS50109"/>
    </source>
</evidence>
<dbReference type="EMBL" id="WFKK01000003">
    <property type="protein sequence ID" value="KAB7890792.1"/>
    <property type="molecule type" value="Genomic_DNA"/>
</dbReference>
<evidence type="ECO:0000256" key="14">
    <source>
        <dbReference type="SAM" id="Phobius"/>
    </source>
</evidence>
<dbReference type="SUPFAM" id="SSF47384">
    <property type="entry name" value="Homodimeric domain of signal transducing histidine kinase"/>
    <property type="match status" value="1"/>
</dbReference>
<evidence type="ECO:0000256" key="4">
    <source>
        <dbReference type="ARBA" id="ARBA00009406"/>
    </source>
</evidence>
<dbReference type="PANTHER" id="PTHR31528">
    <property type="entry name" value="4-AMINO-5-HYDROXYMETHYL-2-METHYLPYRIMIDINE PHOSPHATE SYNTHASE THI11-RELATED"/>
    <property type="match status" value="1"/>
</dbReference>
<dbReference type="InterPro" id="IPR036890">
    <property type="entry name" value="HATPase_C_sf"/>
</dbReference>
<evidence type="ECO:0000256" key="9">
    <source>
        <dbReference type="ARBA" id="ARBA00022898"/>
    </source>
</evidence>
<dbReference type="Proteomes" id="UP000461010">
    <property type="component" value="Unassembled WGS sequence"/>
</dbReference>
<dbReference type="GO" id="GO:0046872">
    <property type="term" value="F:metal ion binding"/>
    <property type="evidence" value="ECO:0007669"/>
    <property type="project" value="UniProtKB-KW"/>
</dbReference>
<dbReference type="Pfam" id="PF02518">
    <property type="entry name" value="HATPase_c"/>
    <property type="match status" value="1"/>
</dbReference>
<comment type="catalytic activity">
    <reaction evidence="1">
        <text>ATP + protein L-histidine = ADP + protein N-phospho-L-histidine.</text>
        <dbReference type="EC" id="2.7.13.3"/>
    </reaction>
</comment>
<evidence type="ECO:0000256" key="2">
    <source>
        <dbReference type="ARBA" id="ARBA00003469"/>
    </source>
</evidence>
<dbReference type="AlphaFoldDB" id="A0A6L4WX60"/>
<feature type="transmembrane region" description="Helical" evidence="14">
    <location>
        <begin position="567"/>
        <end position="587"/>
    </location>
</feature>
<organism evidence="17 19">
    <name type="scientific">Poseidonibacter ostreae</name>
    <dbReference type="NCBI Taxonomy" id="2654171"/>
    <lineage>
        <taxon>Bacteria</taxon>
        <taxon>Pseudomonadati</taxon>
        <taxon>Campylobacterota</taxon>
        <taxon>Epsilonproteobacteria</taxon>
        <taxon>Campylobacterales</taxon>
        <taxon>Arcobacteraceae</taxon>
        <taxon>Poseidonibacter</taxon>
    </lineage>
</organism>
<dbReference type="Proteomes" id="UP000472839">
    <property type="component" value="Unassembled WGS sequence"/>
</dbReference>
<protein>
    <recommendedName>
        <fullName evidence="6">histidine kinase</fullName>
        <ecNumber evidence="6">2.7.13.3</ecNumber>
    </recommendedName>
    <alternativeName>
        <fullName evidence="12">Thiamine pyrimidine synthase</fullName>
    </alternativeName>
</protein>
<sequence length="846" mass="98660">MNLLLKFLIIIILFNSYLFSHTELKKVKLQLSWLNQFQFAGYYLAKEKGYYEELGLDVEIIPYKMGMNIPSLVSTNSIDFAVGRENLILEKANKHKNLVLLYASFQTSPLVLLSKQSSNINNIKDFENKRIMSTLEDSSEASLKAMISSNNVDFKSLNFIKHSHDISDLINNKTDLISAYSSKTPYDLQKRKIKYKVFDPKDYDFDMYSDFLYTNTELINSDPKTVKNFKKASIKGWEYAYLNIKESVELIKKKYNTQNLTSGQLTFEANELKNLSFYKTNSFGDINENKIRRMFDLYKLMGLVKNENKIDYKNFIFNDENSFNYTEEEREYLKNKKVLNICSTPNWLPYGKIDDKGNYIGIASEFTNLLSHKIDIDIKIIPTNKWLDSPSKLDSKECDVIPIIINTKHRNKTMNLTRAYFNQTVVLATKDEELFINKLKDVGNKKIAVLKNTAFIDVLEKEYPDINIVLVNSPSEGLEKVNNSKAFAYVDTLVSIGYAIKNNSYYNLKIAGRLKNTISFSMATRIEDKILNNILENSLSTISNNEKENILKNWISINFTKEVDFTIVFKIIIAFILAFIILFIFMYKQNKLKKEIENLNKTLEQRVKVEVENNRIKDITLFEQSKLVSMGEMIRNIAHQWRQLLNRINLNLSIIKTVYEEKDNKEIIDKKIIDAQKNINYMSDTIDDFMNFFRPDKKKSTFLIYKIINESLKLLESRTLDINIEVIVPKEIEIYSYKNEYLQVLLIILNNAIDNFDITKVENKKIKIKYKENKSSIELYIKDNSGGIKEEYLKNIFEPYFTTKFKKEGTGIGLYMAKLLIEDSMNGNLKVESIDDTSTFIIRLKK</sequence>
<dbReference type="Pfam" id="PF09084">
    <property type="entry name" value="NMT1"/>
    <property type="match status" value="1"/>
</dbReference>
<dbReference type="SUPFAM" id="SSF55874">
    <property type="entry name" value="ATPase domain of HSP90 chaperone/DNA topoisomerase II/histidine kinase"/>
    <property type="match status" value="1"/>
</dbReference>
<dbReference type="EC" id="2.7.13.3" evidence="6"/>
<keyword evidence="14" id="KW-0472">Membrane</keyword>
<proteinExistence type="inferred from homology"/>
<comment type="similarity">
    <text evidence="4">Belongs to the NMT1/THI5 family.</text>
</comment>
<dbReference type="InterPro" id="IPR027939">
    <property type="entry name" value="NMT1/THI5"/>
</dbReference>
<comment type="subunit">
    <text evidence="5">Homodimer.</text>
</comment>
<feature type="domain" description="Histidine kinase" evidence="15">
    <location>
        <begin position="636"/>
        <end position="846"/>
    </location>
</feature>
<dbReference type="PROSITE" id="PS50109">
    <property type="entry name" value="HIS_KIN"/>
    <property type="match status" value="1"/>
</dbReference>
<gene>
    <name evidence="16" type="ORF">GBG18_09640</name>
    <name evidence="17" type="ORF">GBG19_01915</name>
</gene>
<evidence type="ECO:0000256" key="8">
    <source>
        <dbReference type="ARBA" id="ARBA00022723"/>
    </source>
</evidence>
<keyword evidence="8" id="KW-0479">Metal-binding</keyword>
<keyword evidence="9" id="KW-0663">Pyridoxal phosphate</keyword>
<evidence type="ECO:0000313" key="18">
    <source>
        <dbReference type="Proteomes" id="UP000461010"/>
    </source>
</evidence>
<dbReference type="GO" id="GO:0000155">
    <property type="term" value="F:phosphorelay sensor kinase activity"/>
    <property type="evidence" value="ECO:0007669"/>
    <property type="project" value="InterPro"/>
</dbReference>
<dbReference type="SUPFAM" id="SSF53850">
    <property type="entry name" value="Periplasmic binding protein-like II"/>
    <property type="match status" value="2"/>
</dbReference>
<comment type="catalytic activity">
    <reaction evidence="13">
        <text>N(6)-(pyridoxal phosphate)-L-lysyl-[4-amino-5-hydroxymethyl-2-methylpyrimidine phosphate synthase] + L-histidyl-[4-amino-5-hydroxymethyl-2-methylpyrimidine phosphate synthase] + 2 Fe(3+) + 4 H2O = L-lysyl-[4-amino-5-hydroxymethyl-2-methylpyrimidine phosphate synthase] + (2S)-2-amino-5-hydroxy-4-oxopentanoyl-[4-amino-5-hydroxymethyl-2-methylpyrimidine phosphate synthase] + 4-amino-2-methyl-5-(phosphooxymethyl)pyrimidine + 3-oxopropanoate + 2 Fe(2+) + 2 H(+)</text>
        <dbReference type="Rhea" id="RHEA:65756"/>
        <dbReference type="Rhea" id="RHEA-COMP:16892"/>
        <dbReference type="Rhea" id="RHEA-COMP:16893"/>
        <dbReference type="Rhea" id="RHEA-COMP:16894"/>
        <dbReference type="Rhea" id="RHEA-COMP:16895"/>
        <dbReference type="ChEBI" id="CHEBI:15377"/>
        <dbReference type="ChEBI" id="CHEBI:15378"/>
        <dbReference type="ChEBI" id="CHEBI:29033"/>
        <dbReference type="ChEBI" id="CHEBI:29034"/>
        <dbReference type="ChEBI" id="CHEBI:29969"/>
        <dbReference type="ChEBI" id="CHEBI:29979"/>
        <dbReference type="ChEBI" id="CHEBI:33190"/>
        <dbReference type="ChEBI" id="CHEBI:58354"/>
        <dbReference type="ChEBI" id="CHEBI:143915"/>
        <dbReference type="ChEBI" id="CHEBI:157692"/>
    </reaction>
    <physiologicalReaction direction="left-to-right" evidence="13">
        <dbReference type="Rhea" id="RHEA:65757"/>
    </physiologicalReaction>
</comment>
<comment type="function">
    <text evidence="2">Responsible for the formation of the pyrimidine heterocycle in the thiamine biosynthesis pathway. Catalyzes the formation of hydroxymethylpyrimidine phosphate (HMP-P) from histidine and pyridoxal phosphate (PLP). The protein uses PLP and the active site histidine to form HMP-P, generating an inactive enzyme. The enzyme can only undergo a single turnover, which suggests it is a suicide enzyme.</text>
</comment>
<dbReference type="GO" id="GO:0009228">
    <property type="term" value="P:thiamine biosynthetic process"/>
    <property type="evidence" value="ECO:0007669"/>
    <property type="project" value="UniProtKB-KW"/>
</dbReference>
<evidence type="ECO:0000313" key="17">
    <source>
        <dbReference type="EMBL" id="KAB7890792.1"/>
    </source>
</evidence>
<dbReference type="Gene3D" id="1.10.287.130">
    <property type="match status" value="1"/>
</dbReference>
<evidence type="ECO:0000313" key="19">
    <source>
        <dbReference type="Proteomes" id="UP000472839"/>
    </source>
</evidence>
<evidence type="ECO:0000313" key="16">
    <source>
        <dbReference type="EMBL" id="KAB7890090.1"/>
    </source>
</evidence>
<evidence type="ECO:0000256" key="3">
    <source>
        <dbReference type="ARBA" id="ARBA00004948"/>
    </source>
</evidence>
<keyword evidence="14" id="KW-1133">Transmembrane helix</keyword>
<dbReference type="InterPro" id="IPR015168">
    <property type="entry name" value="SsuA/THI5"/>
</dbReference>
<dbReference type="InterPro" id="IPR036097">
    <property type="entry name" value="HisK_dim/P_sf"/>
</dbReference>
<dbReference type="Gene3D" id="3.40.190.10">
    <property type="entry name" value="Periplasmic binding protein-like II"/>
    <property type="match status" value="4"/>
</dbReference>
<keyword evidence="7" id="KW-0808">Transferase</keyword>
<dbReference type="Gene3D" id="3.30.565.10">
    <property type="entry name" value="Histidine kinase-like ATPase, C-terminal domain"/>
    <property type="match status" value="1"/>
</dbReference>
<dbReference type="InterPro" id="IPR005467">
    <property type="entry name" value="His_kinase_dom"/>
</dbReference>
<dbReference type="InterPro" id="IPR004358">
    <property type="entry name" value="Sig_transdc_His_kin-like_C"/>
</dbReference>
<name>A0A6L4WX60_9BACT</name>
<evidence type="ECO:0000256" key="5">
    <source>
        <dbReference type="ARBA" id="ARBA00011738"/>
    </source>
</evidence>
<evidence type="ECO:0000256" key="11">
    <source>
        <dbReference type="ARBA" id="ARBA00023004"/>
    </source>
</evidence>
<evidence type="ECO:0000256" key="1">
    <source>
        <dbReference type="ARBA" id="ARBA00000085"/>
    </source>
</evidence>
<comment type="pathway">
    <text evidence="3">Cofactor biosynthesis; thiamine diphosphate biosynthesis.</text>
</comment>
<dbReference type="EMBL" id="WFKJ01000028">
    <property type="protein sequence ID" value="KAB7890090.1"/>
    <property type="molecule type" value="Genomic_DNA"/>
</dbReference>
<keyword evidence="14" id="KW-0812">Transmembrane</keyword>